<feature type="compositionally biased region" description="Polar residues" evidence="1">
    <location>
        <begin position="453"/>
        <end position="465"/>
    </location>
</feature>
<evidence type="ECO:0000256" key="1">
    <source>
        <dbReference type="SAM" id="MobiDB-lite"/>
    </source>
</evidence>
<gene>
    <name evidence="2" type="ORF">GSLYS_00009107001</name>
</gene>
<feature type="non-terminal residue" evidence="2">
    <location>
        <position position="798"/>
    </location>
</feature>
<feature type="compositionally biased region" description="Low complexity" evidence="1">
    <location>
        <begin position="260"/>
        <end position="274"/>
    </location>
</feature>
<name>A0AAV2HMS7_LYMST</name>
<proteinExistence type="predicted"/>
<feature type="region of interest" description="Disordered" evidence="1">
    <location>
        <begin position="50"/>
        <end position="105"/>
    </location>
</feature>
<dbReference type="EMBL" id="CAXITT010000193">
    <property type="protein sequence ID" value="CAL1535147.1"/>
    <property type="molecule type" value="Genomic_DNA"/>
</dbReference>
<organism evidence="2 3">
    <name type="scientific">Lymnaea stagnalis</name>
    <name type="common">Great pond snail</name>
    <name type="synonym">Helix stagnalis</name>
    <dbReference type="NCBI Taxonomy" id="6523"/>
    <lineage>
        <taxon>Eukaryota</taxon>
        <taxon>Metazoa</taxon>
        <taxon>Spiralia</taxon>
        <taxon>Lophotrochozoa</taxon>
        <taxon>Mollusca</taxon>
        <taxon>Gastropoda</taxon>
        <taxon>Heterobranchia</taxon>
        <taxon>Euthyneura</taxon>
        <taxon>Panpulmonata</taxon>
        <taxon>Hygrophila</taxon>
        <taxon>Lymnaeoidea</taxon>
        <taxon>Lymnaeidae</taxon>
        <taxon>Lymnaea</taxon>
    </lineage>
</organism>
<feature type="compositionally biased region" description="Low complexity" evidence="1">
    <location>
        <begin position="340"/>
        <end position="406"/>
    </location>
</feature>
<feature type="non-terminal residue" evidence="2">
    <location>
        <position position="1"/>
    </location>
</feature>
<evidence type="ECO:0000313" key="2">
    <source>
        <dbReference type="EMBL" id="CAL1535147.1"/>
    </source>
</evidence>
<feature type="compositionally biased region" description="Polar residues" evidence="1">
    <location>
        <begin position="323"/>
        <end position="333"/>
    </location>
</feature>
<feature type="compositionally biased region" description="Basic and acidic residues" evidence="1">
    <location>
        <begin position="466"/>
        <end position="483"/>
    </location>
</feature>
<reference evidence="2 3" key="1">
    <citation type="submission" date="2024-04" db="EMBL/GenBank/DDBJ databases">
        <authorList>
            <consortium name="Genoscope - CEA"/>
            <person name="William W."/>
        </authorList>
    </citation>
    <scope>NUCLEOTIDE SEQUENCE [LARGE SCALE GENOMIC DNA]</scope>
</reference>
<accession>A0AAV2HMS7</accession>
<feature type="region of interest" description="Disordered" evidence="1">
    <location>
        <begin position="307"/>
        <end position="420"/>
    </location>
</feature>
<feature type="region of interest" description="Disordered" evidence="1">
    <location>
        <begin position="436"/>
        <end position="518"/>
    </location>
</feature>
<feature type="compositionally biased region" description="Basic and acidic residues" evidence="1">
    <location>
        <begin position="440"/>
        <end position="452"/>
    </location>
</feature>
<protein>
    <submittedName>
        <fullName evidence="2">Uncharacterized protein</fullName>
    </submittedName>
</protein>
<feature type="compositionally biased region" description="Polar residues" evidence="1">
    <location>
        <begin position="50"/>
        <end position="73"/>
    </location>
</feature>
<feature type="region of interest" description="Disordered" evidence="1">
    <location>
        <begin position="158"/>
        <end position="180"/>
    </location>
</feature>
<comment type="caution">
    <text evidence="2">The sequence shown here is derived from an EMBL/GenBank/DDBJ whole genome shotgun (WGS) entry which is preliminary data.</text>
</comment>
<sequence>ANEDSDSCDELKTYKSVPCGTAAESAFLRPDLIISLPATTTTNLITSETQTLASNSASQRDPSDAPRTNNSARTPDFAPESLSVDINRPGSIHPTPASVGSNSDASRQLVVEPAWIGQQEQTVEDVEAELGAVGGASLSTNTGHQVPVVPKPSTTAFVGGVKQSGKKHRTADPGEVVGDGKRANKEDQIKHHGISLSSTCLAIQTDGSGDLIDQDPSNDNRSVRAHSVPVDNFNLEGERAGQFSGAQTKRLKTNRRKQKSIFFSDTSSDSSSSSGQERRARPGAVSKAGKNKRWLMTRFLRSVIFSDSSSTDDSDTDKKSGRTEQQTSRSTGNPLGVIKSSSHQLSATSSSNHQPSATSSSSHQPSATSSSIHQPSATSSSSHKPSTSSPSSHQPSTSSPSSRQPSADSVFQSGSQIKGPCGINIGSDILLESKPGRAARNSDHLQEQREHQLSSSVGITQSQRNYSRELDSPRLQETGDRQPLESSVQSSLDSNTVLKEPASPQPKNSRLKTGKSTINAEHFEVPSLDRSLGSDTADVLPTLYDNLNGSAGLSDNSVQSVYDNTIGDHRGACTPVLLRDPNFNPCQQESVETNLPHFSRTEARTLYDNIDDSELILEDGVPTSPTYPNRHIQIRNSLTEIEELKTGYEHLSPASDDGATPYNVVVVSSGEDEAVGSKNSESPSSVSSEIHCYPNIIRVGRGFSELSDNVREFCENVEHSPNLDTVRSVPENSGDRMSHLNTQSSAMGATLATREGSSTGSNLQLIASGEQQQNTCGRIDIADDEFEFVENYFDTSSE</sequence>
<evidence type="ECO:0000313" key="3">
    <source>
        <dbReference type="Proteomes" id="UP001497497"/>
    </source>
</evidence>
<feature type="compositionally biased region" description="Polar residues" evidence="1">
    <location>
        <begin position="484"/>
        <end position="497"/>
    </location>
</feature>
<feature type="compositionally biased region" description="Polar residues" evidence="1">
    <location>
        <begin position="407"/>
        <end position="416"/>
    </location>
</feature>
<dbReference type="AlphaFoldDB" id="A0AAV2HMS7"/>
<feature type="compositionally biased region" description="Basic residues" evidence="1">
    <location>
        <begin position="249"/>
        <end position="259"/>
    </location>
</feature>
<feature type="region of interest" description="Disordered" evidence="1">
    <location>
        <begin position="241"/>
        <end position="289"/>
    </location>
</feature>
<dbReference type="Proteomes" id="UP001497497">
    <property type="component" value="Unassembled WGS sequence"/>
</dbReference>
<keyword evidence="3" id="KW-1185">Reference proteome</keyword>